<feature type="region of interest" description="Disordered" evidence="1">
    <location>
        <begin position="67"/>
        <end position="124"/>
    </location>
</feature>
<protein>
    <submittedName>
        <fullName evidence="2">Uncharacterized protein</fullName>
    </submittedName>
</protein>
<dbReference type="AlphaFoldDB" id="A0A6H1ZNQ5"/>
<feature type="compositionally biased region" description="Basic and acidic residues" evidence="1">
    <location>
        <begin position="168"/>
        <end position="188"/>
    </location>
</feature>
<feature type="region of interest" description="Disordered" evidence="1">
    <location>
        <begin position="168"/>
        <end position="266"/>
    </location>
</feature>
<accession>A0A6H1ZNQ5</accession>
<feature type="compositionally biased region" description="Basic and acidic residues" evidence="1">
    <location>
        <begin position="37"/>
        <end position="49"/>
    </location>
</feature>
<proteinExistence type="predicted"/>
<evidence type="ECO:0000313" key="2">
    <source>
        <dbReference type="EMBL" id="QJA48830.1"/>
    </source>
</evidence>
<feature type="region of interest" description="Disordered" evidence="1">
    <location>
        <begin position="10"/>
        <end position="55"/>
    </location>
</feature>
<sequence>MFKWLKSLWDWRGKSGDDWPADDTEFPTSGLENLEPGEPRVPSDPDLFPRPEPSSLMSEFSEIPTFRHLPASKEPTEQKKAVTRAAWERSAARKRHLGKPVPPPPVFEERWHIEAPGPPGDDVFPVSPLLPVPIATRSGAPGGSPFPELPNLPAPAVPAVEAAMEVRKAREAREARTVSKEVLRRMEPEEPDVPPSVLEEVQRRAYPSGADVPPSVLEEVQRRAYPSGPASQESQAPGASPAWPFPESGGGQAGSGEANQELARGVEQNTELLKKAITLLESIKSELPKVGGLK</sequence>
<reference evidence="2" key="1">
    <citation type="submission" date="2020-03" db="EMBL/GenBank/DDBJ databases">
        <title>The deep terrestrial virosphere.</title>
        <authorList>
            <person name="Holmfeldt K."/>
            <person name="Nilsson E."/>
            <person name="Simone D."/>
            <person name="Lopez-Fernandez M."/>
            <person name="Wu X."/>
            <person name="de Brujin I."/>
            <person name="Lundin D."/>
            <person name="Andersson A."/>
            <person name="Bertilsson S."/>
            <person name="Dopson M."/>
        </authorList>
    </citation>
    <scope>NUCLEOTIDE SEQUENCE</scope>
    <source>
        <strain evidence="2">TM448A01166</strain>
    </source>
</reference>
<gene>
    <name evidence="2" type="ORF">TM448A01166_0002</name>
</gene>
<evidence type="ECO:0000256" key="1">
    <source>
        <dbReference type="SAM" id="MobiDB-lite"/>
    </source>
</evidence>
<feature type="compositionally biased region" description="Basic and acidic residues" evidence="1">
    <location>
        <begin position="74"/>
        <end position="91"/>
    </location>
</feature>
<name>A0A6H1ZNQ5_9ZZZZ</name>
<organism evidence="2">
    <name type="scientific">viral metagenome</name>
    <dbReference type="NCBI Taxonomy" id="1070528"/>
    <lineage>
        <taxon>unclassified sequences</taxon>
        <taxon>metagenomes</taxon>
        <taxon>organismal metagenomes</taxon>
    </lineage>
</organism>
<dbReference type="EMBL" id="MT144105">
    <property type="protein sequence ID" value="QJA48830.1"/>
    <property type="molecule type" value="Genomic_DNA"/>
</dbReference>